<dbReference type="InterPro" id="IPR048289">
    <property type="entry name" value="RRM2_NsCP33-like"/>
</dbReference>
<comment type="subcellular location">
    <subcellularLocation>
        <location evidence="1">Plastid</location>
        <location evidence="1">Chloroplast</location>
    </subcellularLocation>
</comment>
<dbReference type="EnsemblPlants" id="Pp3c24_17170V3.2">
    <property type="protein sequence ID" value="PAC:32910474.CDS.1"/>
    <property type="gene ID" value="Pp3c24_17170"/>
</dbReference>
<evidence type="ECO:0000313" key="13">
    <source>
        <dbReference type="Proteomes" id="UP000006727"/>
    </source>
</evidence>
<sequence length="281" mass="30241">MAAASMTMAVASTRFAVTSTSAETNLSRNGAALSSFAVPVTQSSMSCTFSESFSVKRSGLNAAIVARAAELGEVATEEQQGTKLYVGNLPWTCDSAQLAEICGDISSVEAVDVVYDQQSGRSRGFAFVTMSTNEGAQSVIDRLDGSDFGGRPLKVSFPQPRENRDNKPRFGNNERGDRRSDRPPRQGSDRVLDNTNKMFIGNLSWSCDADALVQVFSEYGSVVDAKVVYDRDTGKSRGFGFVTMSAASEVSNAVQNLDGAEFEGREMRVSEAGERPSPPRY</sequence>
<evidence type="ECO:0000256" key="3">
    <source>
        <dbReference type="ARBA" id="ARBA00022640"/>
    </source>
</evidence>
<dbReference type="GO" id="GO:1990904">
    <property type="term" value="C:ribonucleoprotein complex"/>
    <property type="evidence" value="ECO:0007669"/>
    <property type="project" value="UniProtKB-KW"/>
</dbReference>
<dbReference type="PROSITE" id="PS50102">
    <property type="entry name" value="RRM"/>
    <property type="match status" value="2"/>
</dbReference>
<proteinExistence type="predicted"/>
<dbReference type="RefSeq" id="XP_024364659.1">
    <property type="nucleotide sequence ID" value="XM_024508891.2"/>
</dbReference>
<dbReference type="Gramene" id="Pp3c24_17170V3.1">
    <property type="protein sequence ID" value="PAC:32910473.CDS.1"/>
    <property type="gene ID" value="Pp3c24_17170"/>
</dbReference>
<dbReference type="OMA" id="SMTMAVA"/>
<reference evidence="12" key="3">
    <citation type="submission" date="2020-12" db="UniProtKB">
        <authorList>
            <consortium name="EnsemblPlants"/>
        </authorList>
    </citation>
    <scope>IDENTIFICATION</scope>
</reference>
<evidence type="ECO:0000313" key="11">
    <source>
        <dbReference type="EMBL" id="PNR28605.1"/>
    </source>
</evidence>
<organism evidence="11">
    <name type="scientific">Physcomitrium patens</name>
    <name type="common">Spreading-leaved earth moss</name>
    <name type="synonym">Physcomitrella patens</name>
    <dbReference type="NCBI Taxonomy" id="3218"/>
    <lineage>
        <taxon>Eukaryota</taxon>
        <taxon>Viridiplantae</taxon>
        <taxon>Streptophyta</taxon>
        <taxon>Embryophyta</taxon>
        <taxon>Bryophyta</taxon>
        <taxon>Bryophytina</taxon>
        <taxon>Bryopsida</taxon>
        <taxon>Funariidae</taxon>
        <taxon>Funariales</taxon>
        <taxon>Funariaceae</taxon>
        <taxon>Physcomitrium</taxon>
    </lineage>
</organism>
<dbReference type="GO" id="GO:0006397">
    <property type="term" value="P:mRNA processing"/>
    <property type="evidence" value="ECO:0007669"/>
    <property type="project" value="UniProtKB-KW"/>
</dbReference>
<dbReference type="GO" id="GO:1901259">
    <property type="term" value="P:chloroplast rRNA processing"/>
    <property type="evidence" value="ECO:0000318"/>
    <property type="project" value="GO_Central"/>
</dbReference>
<evidence type="ECO:0000256" key="2">
    <source>
        <dbReference type="ARBA" id="ARBA00022528"/>
    </source>
</evidence>
<dbReference type="GO" id="GO:0009507">
    <property type="term" value="C:chloroplast"/>
    <property type="evidence" value="ECO:0007669"/>
    <property type="project" value="UniProtKB-SubCell"/>
</dbReference>
<feature type="domain" description="RRM" evidence="10">
    <location>
        <begin position="82"/>
        <end position="160"/>
    </location>
</feature>
<evidence type="ECO:0000313" key="12">
    <source>
        <dbReference type="EnsemblPlants" id="PAC:32910473.CDS.1"/>
    </source>
</evidence>
<dbReference type="EMBL" id="ABEU02000024">
    <property type="protein sequence ID" value="PNR28605.1"/>
    <property type="molecule type" value="Genomic_DNA"/>
</dbReference>
<dbReference type="PANTHER" id="PTHR48025">
    <property type="entry name" value="OS02G0815200 PROTEIN"/>
    <property type="match status" value="1"/>
</dbReference>
<evidence type="ECO:0000259" key="10">
    <source>
        <dbReference type="PROSITE" id="PS50102"/>
    </source>
</evidence>
<keyword evidence="13" id="KW-1185">Reference proteome</keyword>
<dbReference type="EnsemblPlants" id="Pp3c24_17170V3.1">
    <property type="protein sequence ID" value="PAC:32910473.CDS.1"/>
    <property type="gene ID" value="Pp3c24_17170"/>
</dbReference>
<dbReference type="PaxDb" id="3218-PP1S260_6V6.1"/>
<dbReference type="InterPro" id="IPR000504">
    <property type="entry name" value="RRM_dom"/>
</dbReference>
<keyword evidence="4" id="KW-0507">mRNA processing</keyword>
<dbReference type="GeneID" id="112276994"/>
<evidence type="ECO:0000256" key="4">
    <source>
        <dbReference type="ARBA" id="ARBA00022664"/>
    </source>
</evidence>
<dbReference type="InterPro" id="IPR035979">
    <property type="entry name" value="RBD_domain_sf"/>
</dbReference>
<keyword evidence="7" id="KW-0687">Ribonucleoprotein</keyword>
<evidence type="ECO:0000256" key="5">
    <source>
        <dbReference type="ARBA" id="ARBA00022737"/>
    </source>
</evidence>
<dbReference type="PANTHER" id="PTHR48025:SF1">
    <property type="entry name" value="RRM DOMAIN-CONTAINING PROTEIN"/>
    <property type="match status" value="1"/>
</dbReference>
<dbReference type="Gene3D" id="3.30.70.330">
    <property type="match status" value="2"/>
</dbReference>
<protein>
    <recommendedName>
        <fullName evidence="10">RRM domain-containing protein</fullName>
    </recommendedName>
</protein>
<dbReference type="FunCoup" id="A0A2K1IH50">
    <property type="interactions" value="2785"/>
</dbReference>
<dbReference type="OrthoDB" id="439808at2759"/>
<keyword evidence="6 8" id="KW-0694">RNA-binding</keyword>
<dbReference type="STRING" id="3218.A0A2K1IH50"/>
<gene>
    <name evidence="12" type="primary">LOC112276994</name>
    <name evidence="11" type="ORF">PHYPA_029197</name>
</gene>
<dbReference type="InterPro" id="IPR050502">
    <property type="entry name" value="Euk_RNA-bind_prot"/>
</dbReference>
<evidence type="ECO:0000256" key="7">
    <source>
        <dbReference type="ARBA" id="ARBA00023274"/>
    </source>
</evidence>
<feature type="region of interest" description="Disordered" evidence="9">
    <location>
        <begin position="141"/>
        <end position="192"/>
    </location>
</feature>
<reference evidence="11 13" key="1">
    <citation type="journal article" date="2008" name="Science">
        <title>The Physcomitrella genome reveals evolutionary insights into the conquest of land by plants.</title>
        <authorList>
            <person name="Rensing S."/>
            <person name="Lang D."/>
            <person name="Zimmer A."/>
            <person name="Terry A."/>
            <person name="Salamov A."/>
            <person name="Shapiro H."/>
            <person name="Nishiyama T."/>
            <person name="Perroud P.-F."/>
            <person name="Lindquist E."/>
            <person name="Kamisugi Y."/>
            <person name="Tanahashi T."/>
            <person name="Sakakibara K."/>
            <person name="Fujita T."/>
            <person name="Oishi K."/>
            <person name="Shin-I T."/>
            <person name="Kuroki Y."/>
            <person name="Toyoda A."/>
            <person name="Suzuki Y."/>
            <person name="Hashimoto A."/>
            <person name="Yamaguchi K."/>
            <person name="Sugano A."/>
            <person name="Kohara Y."/>
            <person name="Fujiyama A."/>
            <person name="Anterola A."/>
            <person name="Aoki S."/>
            <person name="Ashton N."/>
            <person name="Barbazuk W.B."/>
            <person name="Barker E."/>
            <person name="Bennetzen J."/>
            <person name="Bezanilla M."/>
            <person name="Blankenship R."/>
            <person name="Cho S.H."/>
            <person name="Dutcher S."/>
            <person name="Estelle M."/>
            <person name="Fawcett J.A."/>
            <person name="Gundlach H."/>
            <person name="Hanada K."/>
            <person name="Heyl A."/>
            <person name="Hicks K.A."/>
            <person name="Hugh J."/>
            <person name="Lohr M."/>
            <person name="Mayer K."/>
            <person name="Melkozernov A."/>
            <person name="Murata T."/>
            <person name="Nelson D."/>
            <person name="Pils B."/>
            <person name="Prigge M."/>
            <person name="Reiss B."/>
            <person name="Renner T."/>
            <person name="Rombauts S."/>
            <person name="Rushton P."/>
            <person name="Sanderfoot A."/>
            <person name="Schween G."/>
            <person name="Shiu S.-H."/>
            <person name="Stueber K."/>
            <person name="Theodoulou F.L."/>
            <person name="Tu H."/>
            <person name="Van de Peer Y."/>
            <person name="Verrier P.J."/>
            <person name="Waters E."/>
            <person name="Wood A."/>
            <person name="Yang L."/>
            <person name="Cove D."/>
            <person name="Cuming A."/>
            <person name="Hasebe M."/>
            <person name="Lucas S."/>
            <person name="Mishler D.B."/>
            <person name="Reski R."/>
            <person name="Grigoriev I."/>
            <person name="Quatrano R.S."/>
            <person name="Boore J.L."/>
        </authorList>
    </citation>
    <scope>NUCLEOTIDE SEQUENCE [LARGE SCALE GENOMIC DNA]</scope>
    <source>
        <strain evidence="12 13">cv. Gransden 2004</strain>
    </source>
</reference>
<keyword evidence="3" id="KW-0934">Plastid</keyword>
<keyword evidence="5" id="KW-0677">Repeat</keyword>
<feature type="compositionally biased region" description="Basic and acidic residues" evidence="9">
    <location>
        <begin position="161"/>
        <end position="192"/>
    </location>
</feature>
<dbReference type="SUPFAM" id="SSF54928">
    <property type="entry name" value="RNA-binding domain, RBD"/>
    <property type="match status" value="2"/>
</dbReference>
<dbReference type="SMART" id="SM00360">
    <property type="entry name" value="RRM"/>
    <property type="match status" value="2"/>
</dbReference>
<evidence type="ECO:0000256" key="8">
    <source>
        <dbReference type="PROSITE-ProRule" id="PRU00176"/>
    </source>
</evidence>
<dbReference type="Gramene" id="Pp3c24_17170V3.2">
    <property type="protein sequence ID" value="PAC:32910474.CDS.1"/>
    <property type="gene ID" value="Pp3c24_17170"/>
</dbReference>
<dbReference type="GO" id="GO:0003729">
    <property type="term" value="F:mRNA binding"/>
    <property type="evidence" value="ECO:0000318"/>
    <property type="project" value="GO_Central"/>
</dbReference>
<dbReference type="CDD" id="cd21608">
    <property type="entry name" value="RRM2_NsCP33_like"/>
    <property type="match status" value="1"/>
</dbReference>
<accession>A0A2K1IH50</accession>
<dbReference type="AlphaFoldDB" id="A0A2K1IH50"/>
<dbReference type="Pfam" id="PF00076">
    <property type="entry name" value="RRM_1"/>
    <property type="match status" value="2"/>
</dbReference>
<evidence type="ECO:0000256" key="9">
    <source>
        <dbReference type="SAM" id="MobiDB-lite"/>
    </source>
</evidence>
<evidence type="ECO:0000256" key="6">
    <source>
        <dbReference type="ARBA" id="ARBA00022884"/>
    </source>
</evidence>
<dbReference type="InterPro" id="IPR012677">
    <property type="entry name" value="Nucleotide-bd_a/b_plait_sf"/>
</dbReference>
<reference evidence="11 13" key="2">
    <citation type="journal article" date="2018" name="Plant J.">
        <title>The Physcomitrella patens chromosome-scale assembly reveals moss genome structure and evolution.</title>
        <authorList>
            <person name="Lang D."/>
            <person name="Ullrich K.K."/>
            <person name="Murat F."/>
            <person name="Fuchs J."/>
            <person name="Jenkins J."/>
            <person name="Haas F.B."/>
            <person name="Piednoel M."/>
            <person name="Gundlach H."/>
            <person name="Van Bel M."/>
            <person name="Meyberg R."/>
            <person name="Vives C."/>
            <person name="Morata J."/>
            <person name="Symeonidi A."/>
            <person name="Hiss M."/>
            <person name="Muchero W."/>
            <person name="Kamisugi Y."/>
            <person name="Saleh O."/>
            <person name="Blanc G."/>
            <person name="Decker E.L."/>
            <person name="van Gessel N."/>
            <person name="Grimwood J."/>
            <person name="Hayes R.D."/>
            <person name="Graham S.W."/>
            <person name="Gunter L.E."/>
            <person name="McDaniel S.F."/>
            <person name="Hoernstein S.N.W."/>
            <person name="Larsson A."/>
            <person name="Li F.W."/>
            <person name="Perroud P.F."/>
            <person name="Phillips J."/>
            <person name="Ranjan P."/>
            <person name="Rokshar D.S."/>
            <person name="Rothfels C.J."/>
            <person name="Schneider L."/>
            <person name="Shu S."/>
            <person name="Stevenson D.W."/>
            <person name="Thummler F."/>
            <person name="Tillich M."/>
            <person name="Villarreal Aguilar J.C."/>
            <person name="Widiez T."/>
            <person name="Wong G.K."/>
            <person name="Wymore A."/>
            <person name="Zhang Y."/>
            <person name="Zimmer A.D."/>
            <person name="Quatrano R.S."/>
            <person name="Mayer K.F.X."/>
            <person name="Goodstein D."/>
            <person name="Casacuberta J.M."/>
            <person name="Vandepoele K."/>
            <person name="Reski R."/>
            <person name="Cuming A.C."/>
            <person name="Tuskan G.A."/>
            <person name="Maumus F."/>
            <person name="Salse J."/>
            <person name="Schmutz J."/>
            <person name="Rensing S.A."/>
        </authorList>
    </citation>
    <scope>NUCLEOTIDE SEQUENCE [LARGE SCALE GENOMIC DNA]</scope>
    <source>
        <strain evidence="12 13">cv. Gransden 2004</strain>
    </source>
</reference>
<evidence type="ECO:0000256" key="1">
    <source>
        <dbReference type="ARBA" id="ARBA00004229"/>
    </source>
</evidence>
<name>A0A2K1IH50_PHYPA</name>
<dbReference type="KEGG" id="ppp:112276994"/>
<feature type="domain" description="RRM" evidence="10">
    <location>
        <begin position="196"/>
        <end position="274"/>
    </location>
</feature>
<dbReference type="Proteomes" id="UP000006727">
    <property type="component" value="Chromosome 24"/>
</dbReference>
<keyword evidence="2" id="KW-0150">Chloroplast</keyword>